<organism evidence="2 3">
    <name type="scientific">Bacillus cereus</name>
    <dbReference type="NCBI Taxonomy" id="1396"/>
    <lineage>
        <taxon>Bacteria</taxon>
        <taxon>Bacillati</taxon>
        <taxon>Bacillota</taxon>
        <taxon>Bacilli</taxon>
        <taxon>Bacillales</taxon>
        <taxon>Bacillaceae</taxon>
        <taxon>Bacillus</taxon>
        <taxon>Bacillus cereus group</taxon>
    </lineage>
</organism>
<proteinExistence type="predicted"/>
<dbReference type="EMBL" id="NVMX01000268">
    <property type="protein sequence ID" value="PDZ94078.1"/>
    <property type="molecule type" value="Genomic_DNA"/>
</dbReference>
<sequence length="60" mass="6870">MKKLMSIETIWSRQYDLSGEHQLFVPALCHTPYGKIEDRSSLFATPNPEKHQHGRGTLST</sequence>
<dbReference type="AlphaFoldDB" id="A0A9X6SRX4"/>
<gene>
    <name evidence="2" type="ORF">CON36_35740</name>
</gene>
<evidence type="ECO:0000313" key="2">
    <source>
        <dbReference type="EMBL" id="PDZ94078.1"/>
    </source>
</evidence>
<evidence type="ECO:0000256" key="1">
    <source>
        <dbReference type="SAM" id="MobiDB-lite"/>
    </source>
</evidence>
<comment type="caution">
    <text evidence="2">The sequence shown here is derived from an EMBL/GenBank/DDBJ whole genome shotgun (WGS) entry which is preliminary data.</text>
</comment>
<dbReference type="Proteomes" id="UP000219922">
    <property type="component" value="Unassembled WGS sequence"/>
</dbReference>
<dbReference type="RefSeq" id="WP_098007323.1">
    <property type="nucleotide sequence ID" value="NZ_NVMX01000268.1"/>
</dbReference>
<evidence type="ECO:0000313" key="3">
    <source>
        <dbReference type="Proteomes" id="UP000219922"/>
    </source>
</evidence>
<accession>A0A9X6SRX4</accession>
<protein>
    <submittedName>
        <fullName evidence="2">Uncharacterized protein</fullName>
    </submittedName>
</protein>
<name>A0A9X6SRX4_BACCE</name>
<feature type="region of interest" description="Disordered" evidence="1">
    <location>
        <begin position="39"/>
        <end position="60"/>
    </location>
</feature>
<reference evidence="2 3" key="1">
    <citation type="submission" date="2017-09" db="EMBL/GenBank/DDBJ databases">
        <title>Large-scale bioinformatics analysis of Bacillus genomes uncovers conserved roles of natural products in bacterial physiology.</title>
        <authorList>
            <consortium name="Agbiome Team Llc"/>
            <person name="Bleich R.M."/>
            <person name="Grubbs K.J."/>
            <person name="Santa Maria K.C."/>
            <person name="Allen S.E."/>
            <person name="Farag S."/>
            <person name="Shank E.A."/>
            <person name="Bowers A."/>
        </authorList>
    </citation>
    <scope>NUCLEOTIDE SEQUENCE [LARGE SCALE GENOMIC DNA]</scope>
    <source>
        <strain evidence="2 3">AFS092789</strain>
    </source>
</reference>